<dbReference type="Pfam" id="PF01464">
    <property type="entry name" value="SLT"/>
    <property type="match status" value="1"/>
</dbReference>
<dbReference type="GO" id="GO:0016020">
    <property type="term" value="C:membrane"/>
    <property type="evidence" value="ECO:0007669"/>
    <property type="project" value="InterPro"/>
</dbReference>
<dbReference type="EMBL" id="GU474857">
    <property type="protein sequence ID" value="ADI17214.1"/>
    <property type="molecule type" value="Genomic_DNA"/>
</dbReference>
<dbReference type="InterPro" id="IPR011990">
    <property type="entry name" value="TPR-like_helical_dom_sf"/>
</dbReference>
<dbReference type="GO" id="GO:0042597">
    <property type="term" value="C:periplasmic space"/>
    <property type="evidence" value="ECO:0007669"/>
    <property type="project" value="InterPro"/>
</dbReference>
<dbReference type="SUPFAM" id="SSF53955">
    <property type="entry name" value="Lysozyme-like"/>
    <property type="match status" value="1"/>
</dbReference>
<dbReference type="SUPFAM" id="SSF48435">
    <property type="entry name" value="Bacterial muramidases"/>
    <property type="match status" value="1"/>
</dbReference>
<name>E0XS23_9DELT</name>
<dbReference type="AlphaFoldDB" id="E0XS23"/>
<dbReference type="InterPro" id="IPR000189">
    <property type="entry name" value="Transglyc_AS"/>
</dbReference>
<dbReference type="Pfam" id="PF13174">
    <property type="entry name" value="TPR_6"/>
    <property type="match status" value="1"/>
</dbReference>
<dbReference type="GO" id="GO:0004553">
    <property type="term" value="F:hydrolase activity, hydrolyzing O-glycosyl compounds"/>
    <property type="evidence" value="ECO:0007669"/>
    <property type="project" value="InterPro"/>
</dbReference>
<protein>
    <submittedName>
        <fullName evidence="6">Soluble lytic murein transglycosylase and related regulatory proteins (Some contain lysm/invasin domains)</fullName>
    </submittedName>
</protein>
<feature type="region of interest" description="Disordered" evidence="3">
    <location>
        <begin position="671"/>
        <end position="693"/>
    </location>
</feature>
<dbReference type="PROSITE" id="PS00922">
    <property type="entry name" value="TRANSGLYCOSYLASE"/>
    <property type="match status" value="1"/>
</dbReference>
<evidence type="ECO:0000256" key="2">
    <source>
        <dbReference type="ARBA" id="ARBA00022729"/>
    </source>
</evidence>
<evidence type="ECO:0000256" key="4">
    <source>
        <dbReference type="SAM" id="SignalP"/>
    </source>
</evidence>
<proteinExistence type="inferred from homology"/>
<dbReference type="Gene3D" id="1.25.40.10">
    <property type="entry name" value="Tetratricopeptide repeat domain"/>
    <property type="match status" value="2"/>
</dbReference>
<sequence>MRIFAWIPVFYFCSSVALADDVGSAHVLAKAQHAIRAENWIEAEQQLTGPVPMSWEGHYAALQGMIHLQNDRAVDAVQSLQSSLASPTIRPPLRNQAQFHLGRALLKIEDPDGAWETLLDLLESDELAARAELPKPDDVDPGQVRWLLAQVALAQGRDEAAQRQWESLWALNPTSAYSDQAEEELADAGLKILPNKQRGIDLITSRIRSLEKLYRYREALSLRQQLPTDHRLREPHRFAAAVFKAKDYARATNLLGALSNRSADEDILLALAQVRSGDPESSMRTYRYIAKGSGSTAELAKYKLGYMHWDQGQWSDAIQSFADYLIAYPTGKHADSALWFTAMAQMRFGANAQARNTLERLQSEHPRSSLKIGAAYWLAKLHPNPASRQEQLAAVVSQWPATGYAWFASQALGISYPTKPTPTSVLNNDLFQDPDWRLGVELSEAGLETWARPHLESLIPQAKQSGRSHRIALATALIKAGSYQSAKRLAQPWCTRPENASDPVLISVCWPQPSQTTVSPMAQEAQLSGHLPFAIMTAESALDPGVTSPAGARGLMQLMPNLAQEIHAAQNMGSQFDPDFLFRASTNATLGTIELTRLARYFEDTEITPRLPLIIAGYNGGREAVDRWVGTWKTLPTADAWSEFIGYSETRKYVRRVLGYLQTYRLAYGDSQPTQTSASSTDGSNANASPEQP</sequence>
<evidence type="ECO:0000259" key="5">
    <source>
        <dbReference type="Pfam" id="PF01464"/>
    </source>
</evidence>
<evidence type="ECO:0000256" key="3">
    <source>
        <dbReference type="SAM" id="MobiDB-lite"/>
    </source>
</evidence>
<dbReference type="InterPro" id="IPR008939">
    <property type="entry name" value="Lytic_TGlycosylase_superhlx_U"/>
</dbReference>
<keyword evidence="2 4" id="KW-0732">Signal</keyword>
<reference evidence="6" key="1">
    <citation type="journal article" date="2011" name="Environ. Microbiol.">
        <title>Time-series analyses of Monterey Bay coastal microbial picoplankton using a 'genome proxy' microarray.</title>
        <authorList>
            <person name="Rich V.I."/>
            <person name="Pham V.D."/>
            <person name="Eppley J."/>
            <person name="Shi Y."/>
            <person name="DeLong E.F."/>
        </authorList>
    </citation>
    <scope>NUCLEOTIDE SEQUENCE</scope>
</reference>
<dbReference type="PANTHER" id="PTHR37423:SF2">
    <property type="entry name" value="MEMBRANE-BOUND LYTIC MUREIN TRANSGLYCOSYLASE C"/>
    <property type="match status" value="1"/>
</dbReference>
<dbReference type="Gene3D" id="1.10.530.10">
    <property type="match status" value="1"/>
</dbReference>
<feature type="signal peptide" evidence="4">
    <location>
        <begin position="1"/>
        <end position="19"/>
    </location>
</feature>
<dbReference type="InterPro" id="IPR019734">
    <property type="entry name" value="TPR_rpt"/>
</dbReference>
<accession>E0XS23</accession>
<dbReference type="CDD" id="cd13401">
    <property type="entry name" value="Slt70-like"/>
    <property type="match status" value="1"/>
</dbReference>
<dbReference type="GO" id="GO:0008933">
    <property type="term" value="F:peptidoglycan lytic transglycosylase activity"/>
    <property type="evidence" value="ECO:0007669"/>
    <property type="project" value="InterPro"/>
</dbReference>
<dbReference type="PANTHER" id="PTHR37423">
    <property type="entry name" value="SOLUBLE LYTIC MUREIN TRANSGLYCOSYLASE-RELATED"/>
    <property type="match status" value="1"/>
</dbReference>
<evidence type="ECO:0000256" key="1">
    <source>
        <dbReference type="ARBA" id="ARBA00007734"/>
    </source>
</evidence>
<feature type="chain" id="PRO_5003143134" evidence="4">
    <location>
        <begin position="20"/>
        <end position="693"/>
    </location>
</feature>
<dbReference type="InterPro" id="IPR023346">
    <property type="entry name" value="Lysozyme-like_dom_sf"/>
</dbReference>
<dbReference type="InterPro" id="IPR008258">
    <property type="entry name" value="Transglycosylase_SLT_dom_1"/>
</dbReference>
<evidence type="ECO:0000313" key="6">
    <source>
        <dbReference type="EMBL" id="ADI17214.1"/>
    </source>
</evidence>
<dbReference type="CAZy" id="GH23">
    <property type="family name" value="Glycoside Hydrolase Family 23"/>
</dbReference>
<organism evidence="6">
    <name type="scientific">uncultured delta proteobacterium HF0070_10I02</name>
    <dbReference type="NCBI Taxonomy" id="710824"/>
    <lineage>
        <taxon>Bacteria</taxon>
        <taxon>Deltaproteobacteria</taxon>
        <taxon>environmental samples</taxon>
    </lineage>
</organism>
<dbReference type="Pfam" id="PF13432">
    <property type="entry name" value="TPR_16"/>
    <property type="match status" value="1"/>
</dbReference>
<feature type="domain" description="Transglycosylase SLT" evidence="5">
    <location>
        <begin position="526"/>
        <end position="634"/>
    </location>
</feature>
<comment type="similarity">
    <text evidence="1">Belongs to the transglycosylase Slt family.</text>
</comment>
<dbReference type="GO" id="GO:0000270">
    <property type="term" value="P:peptidoglycan metabolic process"/>
    <property type="evidence" value="ECO:0007669"/>
    <property type="project" value="InterPro"/>
</dbReference>